<feature type="region of interest" description="Disordered" evidence="1">
    <location>
        <begin position="1"/>
        <end position="23"/>
    </location>
</feature>
<comment type="caution">
    <text evidence="2">The sequence shown here is derived from an EMBL/GenBank/DDBJ whole genome shotgun (WGS) entry which is preliminary data.</text>
</comment>
<gene>
    <name evidence="2" type="ORF">G2W53_037407</name>
</gene>
<feature type="region of interest" description="Disordered" evidence="1">
    <location>
        <begin position="74"/>
        <end position="117"/>
    </location>
</feature>
<evidence type="ECO:0000313" key="3">
    <source>
        <dbReference type="Proteomes" id="UP000634136"/>
    </source>
</evidence>
<feature type="compositionally biased region" description="Low complexity" evidence="1">
    <location>
        <begin position="1"/>
        <end position="10"/>
    </location>
</feature>
<accession>A0A834WB26</accession>
<dbReference type="EMBL" id="JAAIUW010000011">
    <property type="protein sequence ID" value="KAF7810664.1"/>
    <property type="molecule type" value="Genomic_DNA"/>
</dbReference>
<organism evidence="2 3">
    <name type="scientific">Senna tora</name>
    <dbReference type="NCBI Taxonomy" id="362788"/>
    <lineage>
        <taxon>Eukaryota</taxon>
        <taxon>Viridiplantae</taxon>
        <taxon>Streptophyta</taxon>
        <taxon>Embryophyta</taxon>
        <taxon>Tracheophyta</taxon>
        <taxon>Spermatophyta</taxon>
        <taxon>Magnoliopsida</taxon>
        <taxon>eudicotyledons</taxon>
        <taxon>Gunneridae</taxon>
        <taxon>Pentapetalae</taxon>
        <taxon>rosids</taxon>
        <taxon>fabids</taxon>
        <taxon>Fabales</taxon>
        <taxon>Fabaceae</taxon>
        <taxon>Caesalpinioideae</taxon>
        <taxon>Cassia clade</taxon>
        <taxon>Senna</taxon>
    </lineage>
</organism>
<feature type="compositionally biased region" description="Basic and acidic residues" evidence="1">
    <location>
        <begin position="76"/>
        <end position="91"/>
    </location>
</feature>
<dbReference type="AlphaFoldDB" id="A0A834WB26"/>
<sequence length="128" mass="13021">MRHPLSSSSISPPPSSSSPVSLPSLSLAQYTSLLETKGLGVLESGIASLLPVGGGKHGGGLAVAAFDAAIAAKLPTQERRERTEEASEKQSTELPTSRASKKGGPEPPSPPESSSEYLAVIDAAVFPA</sequence>
<dbReference type="Proteomes" id="UP000634136">
    <property type="component" value="Unassembled WGS sequence"/>
</dbReference>
<keyword evidence="3" id="KW-1185">Reference proteome</keyword>
<proteinExistence type="predicted"/>
<evidence type="ECO:0000256" key="1">
    <source>
        <dbReference type="SAM" id="MobiDB-lite"/>
    </source>
</evidence>
<name>A0A834WB26_9FABA</name>
<reference evidence="2" key="1">
    <citation type="submission" date="2020-09" db="EMBL/GenBank/DDBJ databases">
        <title>Genome-Enabled Discovery of Anthraquinone Biosynthesis in Senna tora.</title>
        <authorList>
            <person name="Kang S.-H."/>
            <person name="Pandey R.P."/>
            <person name="Lee C.-M."/>
            <person name="Sim J.-S."/>
            <person name="Jeong J.-T."/>
            <person name="Choi B.-S."/>
            <person name="Jung M."/>
            <person name="Ginzburg D."/>
            <person name="Zhao K."/>
            <person name="Won S.Y."/>
            <person name="Oh T.-J."/>
            <person name="Yu Y."/>
            <person name="Kim N.-H."/>
            <person name="Lee O.R."/>
            <person name="Lee T.-H."/>
            <person name="Bashyal P."/>
            <person name="Kim T.-S."/>
            <person name="Lee W.-H."/>
            <person name="Kawkins C."/>
            <person name="Kim C.-K."/>
            <person name="Kim J.S."/>
            <person name="Ahn B.O."/>
            <person name="Rhee S.Y."/>
            <person name="Sohng J.K."/>
        </authorList>
    </citation>
    <scope>NUCLEOTIDE SEQUENCE</scope>
    <source>
        <tissue evidence="2">Leaf</tissue>
    </source>
</reference>
<protein>
    <submittedName>
        <fullName evidence="2">Uncharacterized protein</fullName>
    </submittedName>
</protein>
<evidence type="ECO:0000313" key="2">
    <source>
        <dbReference type="EMBL" id="KAF7810664.1"/>
    </source>
</evidence>